<feature type="compositionally biased region" description="Gly residues" evidence="3">
    <location>
        <begin position="222"/>
        <end position="231"/>
    </location>
</feature>
<comment type="caution">
    <text evidence="5">The sequence shown here is derived from an EMBL/GenBank/DDBJ whole genome shotgun (WGS) entry which is preliminary data.</text>
</comment>
<comment type="subcellular location">
    <subcellularLocation>
        <location evidence="1">Nucleus</location>
    </subcellularLocation>
</comment>
<feature type="region of interest" description="Disordered" evidence="3">
    <location>
        <begin position="292"/>
        <end position="348"/>
    </location>
</feature>
<dbReference type="GO" id="GO:0005681">
    <property type="term" value="C:spliceosomal complex"/>
    <property type="evidence" value="ECO:0007669"/>
    <property type="project" value="TreeGrafter"/>
</dbReference>
<dbReference type="PANTHER" id="PTHR13361:SF1">
    <property type="entry name" value="WW DOMAIN-BINDING PROTEIN 11"/>
    <property type="match status" value="1"/>
</dbReference>
<organism evidence="5 6">
    <name type="scientific">Elliptochloris bilobata</name>
    <dbReference type="NCBI Taxonomy" id="381761"/>
    <lineage>
        <taxon>Eukaryota</taxon>
        <taxon>Viridiplantae</taxon>
        <taxon>Chlorophyta</taxon>
        <taxon>core chlorophytes</taxon>
        <taxon>Trebouxiophyceae</taxon>
        <taxon>Trebouxiophyceae incertae sedis</taxon>
        <taxon>Elliptochloris clade</taxon>
        <taxon>Elliptochloris</taxon>
    </lineage>
</organism>
<feature type="compositionally biased region" description="Basic and acidic residues" evidence="3">
    <location>
        <begin position="109"/>
        <end position="118"/>
    </location>
</feature>
<feature type="compositionally biased region" description="Pro residues" evidence="3">
    <location>
        <begin position="197"/>
        <end position="221"/>
    </location>
</feature>
<protein>
    <recommendedName>
        <fullName evidence="4">Wbp11/ELF5/Saf1 N-terminal domain-containing protein</fullName>
    </recommendedName>
</protein>
<dbReference type="InterPro" id="IPR019007">
    <property type="entry name" value="Wbp11/ELF5/Saf1_N"/>
</dbReference>
<feature type="compositionally biased region" description="Low complexity" evidence="3">
    <location>
        <begin position="245"/>
        <end position="260"/>
    </location>
</feature>
<dbReference type="Pfam" id="PF09429">
    <property type="entry name" value="Wbp11"/>
    <property type="match status" value="1"/>
</dbReference>
<sequence length="392" mass="40028">MVKKKGGRDMNPADAWRKQIRQKEILRNKKERRFQRDAHALKADPEAIKEELKTVINMEVEGKVNLSVRMKKKALQGALEAAAKKKKEDAFKQQQEAQLTFSNCAGHGVAEKRPEDSVYYHPTLNPEGVPPPGKPQRYRTDPTAGPTAPRPAAGLPVPAPPPLPRGPAPDALPPPPGPPPMPAGPAPLGAVDGATRPLPPPPGPPPGAGGMLPPPPGPPPGMGGADAGVGGALLPPPLGPPPGMLPLARPGMPPGFGAQLAPPPGPPPGMTAAAGAKKAPTISGASTVVKMPRAQDDRSVTAMVPASVRVRREAAPSLKPRALSGSTGPGRGRPVVGPGFGLAPAPTPAPVQAPRSVLLPRAMAAPAPAAGAVDAKYQDFMAEMASLGALGT</sequence>
<dbReference type="GO" id="GO:0006396">
    <property type="term" value="P:RNA processing"/>
    <property type="evidence" value="ECO:0007669"/>
    <property type="project" value="InterPro"/>
</dbReference>
<reference evidence="5 6" key="1">
    <citation type="journal article" date="2024" name="Nat. Commun.">
        <title>Phylogenomics reveals the evolutionary origins of lichenization in chlorophyte algae.</title>
        <authorList>
            <person name="Puginier C."/>
            <person name="Libourel C."/>
            <person name="Otte J."/>
            <person name="Skaloud P."/>
            <person name="Haon M."/>
            <person name="Grisel S."/>
            <person name="Petersen M."/>
            <person name="Berrin J.G."/>
            <person name="Delaux P.M."/>
            <person name="Dal Grande F."/>
            <person name="Keller J."/>
        </authorList>
    </citation>
    <scope>NUCLEOTIDE SEQUENCE [LARGE SCALE GENOMIC DNA]</scope>
    <source>
        <strain evidence="5 6">SAG 245.80</strain>
    </source>
</reference>
<feature type="region of interest" description="Disordered" evidence="3">
    <location>
        <begin position="101"/>
        <end position="275"/>
    </location>
</feature>
<feature type="compositionally biased region" description="Pro residues" evidence="3">
    <location>
        <begin position="234"/>
        <end position="244"/>
    </location>
</feature>
<evidence type="ECO:0000256" key="1">
    <source>
        <dbReference type="ARBA" id="ARBA00004123"/>
    </source>
</evidence>
<dbReference type="EMBL" id="JALJOU010000036">
    <property type="protein sequence ID" value="KAK9833413.1"/>
    <property type="molecule type" value="Genomic_DNA"/>
</dbReference>
<evidence type="ECO:0000313" key="5">
    <source>
        <dbReference type="EMBL" id="KAK9833413.1"/>
    </source>
</evidence>
<keyword evidence="2" id="KW-0539">Nucleus</keyword>
<evidence type="ECO:0000256" key="2">
    <source>
        <dbReference type="ARBA" id="ARBA00023242"/>
    </source>
</evidence>
<feature type="compositionally biased region" description="Pro residues" evidence="3">
    <location>
        <begin position="157"/>
        <end position="185"/>
    </location>
</feature>
<evidence type="ECO:0000256" key="3">
    <source>
        <dbReference type="SAM" id="MobiDB-lite"/>
    </source>
</evidence>
<dbReference type="PANTHER" id="PTHR13361">
    <property type="entry name" value="WW DOMAIN-BINDING PROTEIN 11"/>
    <property type="match status" value="1"/>
</dbReference>
<dbReference type="Proteomes" id="UP001445335">
    <property type="component" value="Unassembled WGS sequence"/>
</dbReference>
<dbReference type="AlphaFoldDB" id="A0AAW1RIJ4"/>
<name>A0AAW1RIJ4_9CHLO</name>
<feature type="domain" description="Wbp11/ELF5/Saf1 N-terminal" evidence="4">
    <location>
        <begin position="7"/>
        <end position="82"/>
    </location>
</feature>
<feature type="compositionally biased region" description="Low complexity" evidence="3">
    <location>
        <begin position="142"/>
        <end position="156"/>
    </location>
</feature>
<gene>
    <name evidence="5" type="ORF">WJX81_003227</name>
</gene>
<evidence type="ECO:0000259" key="4">
    <source>
        <dbReference type="Pfam" id="PF09429"/>
    </source>
</evidence>
<keyword evidence="6" id="KW-1185">Reference proteome</keyword>
<accession>A0AAW1RIJ4</accession>
<dbReference type="PRINTS" id="PR01217">
    <property type="entry name" value="PRICHEXTENSN"/>
</dbReference>
<evidence type="ECO:0000313" key="6">
    <source>
        <dbReference type="Proteomes" id="UP001445335"/>
    </source>
</evidence>
<proteinExistence type="predicted"/>